<dbReference type="PROSITE" id="PS50949">
    <property type="entry name" value="HTH_GNTR"/>
    <property type="match status" value="1"/>
</dbReference>
<dbReference type="InterPro" id="IPR008920">
    <property type="entry name" value="TF_FadR/GntR_C"/>
</dbReference>
<dbReference type="Proteomes" id="UP001595756">
    <property type="component" value="Unassembled WGS sequence"/>
</dbReference>
<dbReference type="Gene3D" id="1.20.120.530">
    <property type="entry name" value="GntR ligand-binding domain-like"/>
    <property type="match status" value="1"/>
</dbReference>
<feature type="region of interest" description="Disordered" evidence="4">
    <location>
        <begin position="1"/>
        <end position="21"/>
    </location>
</feature>
<feature type="domain" description="HTH gntR-type" evidence="5">
    <location>
        <begin position="18"/>
        <end position="85"/>
    </location>
</feature>
<dbReference type="PANTHER" id="PTHR43537">
    <property type="entry name" value="TRANSCRIPTIONAL REGULATOR, GNTR FAMILY"/>
    <property type="match status" value="1"/>
</dbReference>
<comment type="caution">
    <text evidence="6">The sequence shown here is derived from an EMBL/GenBank/DDBJ whole genome shotgun (WGS) entry which is preliminary data.</text>
</comment>
<evidence type="ECO:0000313" key="6">
    <source>
        <dbReference type="EMBL" id="MFC4299289.1"/>
    </source>
</evidence>
<dbReference type="RefSeq" id="WP_376813835.1">
    <property type="nucleotide sequence ID" value="NZ_JBHSDY010000010.1"/>
</dbReference>
<evidence type="ECO:0000256" key="2">
    <source>
        <dbReference type="ARBA" id="ARBA00023125"/>
    </source>
</evidence>
<dbReference type="EMBL" id="JBHSDY010000010">
    <property type="protein sequence ID" value="MFC4299289.1"/>
    <property type="molecule type" value="Genomic_DNA"/>
</dbReference>
<dbReference type="CDD" id="cd07377">
    <property type="entry name" value="WHTH_GntR"/>
    <property type="match status" value="1"/>
</dbReference>
<dbReference type="SMART" id="SM00895">
    <property type="entry name" value="FCD"/>
    <property type="match status" value="1"/>
</dbReference>
<gene>
    <name evidence="6" type="ORF">ACFO0J_14695</name>
</gene>
<dbReference type="SUPFAM" id="SSF46785">
    <property type="entry name" value="Winged helix' DNA-binding domain"/>
    <property type="match status" value="1"/>
</dbReference>
<name>A0ABV8S1B0_9BURK</name>
<protein>
    <submittedName>
        <fullName evidence="6">GntR family transcriptional regulator</fullName>
    </submittedName>
</protein>
<evidence type="ECO:0000256" key="3">
    <source>
        <dbReference type="ARBA" id="ARBA00023163"/>
    </source>
</evidence>
<organism evidence="6 7">
    <name type="scientific">Castellaniella hirudinis</name>
    <dbReference type="NCBI Taxonomy" id="1144617"/>
    <lineage>
        <taxon>Bacteria</taxon>
        <taxon>Pseudomonadati</taxon>
        <taxon>Pseudomonadota</taxon>
        <taxon>Betaproteobacteria</taxon>
        <taxon>Burkholderiales</taxon>
        <taxon>Alcaligenaceae</taxon>
        <taxon>Castellaniella</taxon>
    </lineage>
</organism>
<dbReference type="Pfam" id="PF07729">
    <property type="entry name" value="FCD"/>
    <property type="match status" value="1"/>
</dbReference>
<keyword evidence="1" id="KW-0805">Transcription regulation</keyword>
<dbReference type="SUPFAM" id="SSF48008">
    <property type="entry name" value="GntR ligand-binding domain-like"/>
    <property type="match status" value="1"/>
</dbReference>
<proteinExistence type="predicted"/>
<dbReference type="Pfam" id="PF00392">
    <property type="entry name" value="GntR"/>
    <property type="match status" value="1"/>
</dbReference>
<dbReference type="InterPro" id="IPR011711">
    <property type="entry name" value="GntR_C"/>
</dbReference>
<dbReference type="Gene3D" id="1.10.10.10">
    <property type="entry name" value="Winged helix-like DNA-binding domain superfamily/Winged helix DNA-binding domain"/>
    <property type="match status" value="1"/>
</dbReference>
<keyword evidence="3" id="KW-0804">Transcription</keyword>
<dbReference type="InterPro" id="IPR000524">
    <property type="entry name" value="Tscrpt_reg_HTH_GntR"/>
</dbReference>
<reference evidence="7" key="1">
    <citation type="journal article" date="2019" name="Int. J. Syst. Evol. Microbiol.">
        <title>The Global Catalogue of Microorganisms (GCM) 10K type strain sequencing project: providing services to taxonomists for standard genome sequencing and annotation.</title>
        <authorList>
            <consortium name="The Broad Institute Genomics Platform"/>
            <consortium name="The Broad Institute Genome Sequencing Center for Infectious Disease"/>
            <person name="Wu L."/>
            <person name="Ma J."/>
        </authorList>
    </citation>
    <scope>NUCLEOTIDE SEQUENCE [LARGE SCALE GENOMIC DNA]</scope>
    <source>
        <strain evidence="7">CGMCC 1.19029</strain>
    </source>
</reference>
<evidence type="ECO:0000256" key="4">
    <source>
        <dbReference type="SAM" id="MobiDB-lite"/>
    </source>
</evidence>
<dbReference type="InterPro" id="IPR036388">
    <property type="entry name" value="WH-like_DNA-bd_sf"/>
</dbReference>
<dbReference type="PANTHER" id="PTHR43537:SF53">
    <property type="entry name" value="HTH-TYPE TRANSCRIPTIONAL REPRESSOR NANR"/>
    <property type="match status" value="1"/>
</dbReference>
<evidence type="ECO:0000256" key="1">
    <source>
        <dbReference type="ARBA" id="ARBA00023015"/>
    </source>
</evidence>
<feature type="compositionally biased region" description="Polar residues" evidence="4">
    <location>
        <begin position="1"/>
        <end position="12"/>
    </location>
</feature>
<dbReference type="SMART" id="SM00345">
    <property type="entry name" value="HTH_GNTR"/>
    <property type="match status" value="1"/>
</dbReference>
<evidence type="ECO:0000313" key="7">
    <source>
        <dbReference type="Proteomes" id="UP001595756"/>
    </source>
</evidence>
<sequence>MGNTTLRGSKSSAAPGKSHHKSRLYEDLKHQILTLQLGPDEDLDEPGLCARYGLSRTPVREVFRRLSGEGYVDIREHRGARVAPMNHSTLRHFFLAAPMVYAAIGRLAVHHFTPGQLARLRDTQAQFRQACAAGDVAATVLCNNQFHAIIGEMSGNIYLQAGLSRLLVDHARIGHTFYQSHGARQSRRQELALSQHDQFIDAIAARDEAAIVRITFAHWELSRRNMEMFITLTGLIPDMPHEGAETLSI</sequence>
<accession>A0ABV8S1B0</accession>
<dbReference type="InterPro" id="IPR036390">
    <property type="entry name" value="WH_DNA-bd_sf"/>
</dbReference>
<evidence type="ECO:0000259" key="5">
    <source>
        <dbReference type="PROSITE" id="PS50949"/>
    </source>
</evidence>
<keyword evidence="7" id="KW-1185">Reference proteome</keyword>
<keyword evidence="2" id="KW-0238">DNA-binding</keyword>